<evidence type="ECO:0000256" key="11">
    <source>
        <dbReference type="ARBA" id="ARBA00035585"/>
    </source>
</evidence>
<protein>
    <recommendedName>
        <fullName evidence="12">Fluoride-specific ion channel FluC</fullName>
    </recommendedName>
</protein>
<dbReference type="GO" id="GO:0046872">
    <property type="term" value="F:metal ion binding"/>
    <property type="evidence" value="ECO:0007669"/>
    <property type="project" value="UniProtKB-KW"/>
</dbReference>
<comment type="catalytic activity">
    <reaction evidence="11">
        <text>fluoride(in) = fluoride(out)</text>
        <dbReference type="Rhea" id="RHEA:76159"/>
        <dbReference type="ChEBI" id="CHEBI:17051"/>
    </reaction>
    <physiologicalReaction direction="left-to-right" evidence="11">
        <dbReference type="Rhea" id="RHEA:76160"/>
    </physiologicalReaction>
</comment>
<evidence type="ECO:0000256" key="7">
    <source>
        <dbReference type="ARBA" id="ARBA00023065"/>
    </source>
</evidence>
<evidence type="ECO:0000256" key="4">
    <source>
        <dbReference type="ARBA" id="ARBA00022692"/>
    </source>
</evidence>
<dbReference type="AlphaFoldDB" id="A0A2K8QJH9"/>
<keyword evidence="9 12" id="KW-0407">Ion channel</keyword>
<evidence type="ECO:0000256" key="6">
    <source>
        <dbReference type="ARBA" id="ARBA00023053"/>
    </source>
</evidence>
<gene>
    <name evidence="12" type="primary">fluC</name>
    <name evidence="12" type="synonym">crcB</name>
    <name evidence="13" type="ORF">CVE23_06515</name>
</gene>
<dbReference type="EMBL" id="CP025003">
    <property type="protein sequence ID" value="ATZ93667.1"/>
    <property type="molecule type" value="Genomic_DNA"/>
</dbReference>
<accession>A0A2K8QJH9</accession>
<evidence type="ECO:0000256" key="5">
    <source>
        <dbReference type="ARBA" id="ARBA00022989"/>
    </source>
</evidence>
<comment type="subcellular location">
    <subcellularLocation>
        <location evidence="1 12">Cell membrane</location>
        <topology evidence="1 12">Multi-pass membrane protein</topology>
    </subcellularLocation>
</comment>
<feature type="transmembrane region" description="Helical" evidence="12">
    <location>
        <begin position="103"/>
        <end position="124"/>
    </location>
</feature>
<dbReference type="GeneID" id="66563992"/>
<comment type="similarity">
    <text evidence="10 12">Belongs to the fluoride channel Fluc/FEX (TC 1.A.43) family.</text>
</comment>
<organism evidence="13 14">
    <name type="scientific">Dickeya fangzhongdai</name>
    <dbReference type="NCBI Taxonomy" id="1778540"/>
    <lineage>
        <taxon>Bacteria</taxon>
        <taxon>Pseudomonadati</taxon>
        <taxon>Pseudomonadota</taxon>
        <taxon>Gammaproteobacteria</taxon>
        <taxon>Enterobacterales</taxon>
        <taxon>Pectobacteriaceae</taxon>
        <taxon>Dickeya</taxon>
    </lineage>
</organism>
<dbReference type="PANTHER" id="PTHR28259">
    <property type="entry name" value="FLUORIDE EXPORT PROTEIN 1-RELATED"/>
    <property type="match status" value="1"/>
</dbReference>
<evidence type="ECO:0000256" key="3">
    <source>
        <dbReference type="ARBA" id="ARBA00022519"/>
    </source>
</evidence>
<evidence type="ECO:0000256" key="1">
    <source>
        <dbReference type="ARBA" id="ARBA00004651"/>
    </source>
</evidence>
<dbReference type="Proteomes" id="UP000231901">
    <property type="component" value="Chromosome"/>
</dbReference>
<dbReference type="RefSeq" id="WP_038918265.1">
    <property type="nucleotide sequence ID" value="NZ_BMJF01000009.1"/>
</dbReference>
<dbReference type="NCBIfam" id="TIGR00494">
    <property type="entry name" value="crcB"/>
    <property type="match status" value="1"/>
</dbReference>
<name>A0A2K8QJH9_9GAMM</name>
<dbReference type="InterPro" id="IPR003691">
    <property type="entry name" value="FluC"/>
</dbReference>
<keyword evidence="6 12" id="KW-0915">Sodium</keyword>
<evidence type="ECO:0000256" key="2">
    <source>
        <dbReference type="ARBA" id="ARBA00022475"/>
    </source>
</evidence>
<evidence type="ECO:0000256" key="8">
    <source>
        <dbReference type="ARBA" id="ARBA00023136"/>
    </source>
</evidence>
<evidence type="ECO:0000313" key="13">
    <source>
        <dbReference type="EMBL" id="ATZ93667.1"/>
    </source>
</evidence>
<dbReference type="GO" id="GO:0062054">
    <property type="term" value="F:fluoride channel activity"/>
    <property type="evidence" value="ECO:0007669"/>
    <property type="project" value="UniProtKB-UniRule"/>
</dbReference>
<keyword evidence="7 12" id="KW-0406">Ion transport</keyword>
<dbReference type="GO" id="GO:0005886">
    <property type="term" value="C:plasma membrane"/>
    <property type="evidence" value="ECO:0007669"/>
    <property type="project" value="UniProtKB-SubCell"/>
</dbReference>
<keyword evidence="12" id="KW-0479">Metal-binding</keyword>
<evidence type="ECO:0000256" key="9">
    <source>
        <dbReference type="ARBA" id="ARBA00023303"/>
    </source>
</evidence>
<feature type="binding site" evidence="12">
    <location>
        <position position="78"/>
    </location>
    <ligand>
        <name>Na(+)</name>
        <dbReference type="ChEBI" id="CHEBI:29101"/>
        <note>structural</note>
    </ligand>
</feature>
<feature type="transmembrane region" description="Helical" evidence="12">
    <location>
        <begin position="35"/>
        <end position="55"/>
    </location>
</feature>
<proteinExistence type="inferred from homology"/>
<keyword evidence="14" id="KW-1185">Reference proteome</keyword>
<dbReference type="HAMAP" id="MF_00454">
    <property type="entry name" value="FluC"/>
    <property type="match status" value="1"/>
</dbReference>
<comment type="activity regulation">
    <text evidence="12">Na(+) is not transported, but it plays an essential structural role and its presence is essential for fluoride channel function.</text>
</comment>
<keyword evidence="8 12" id="KW-0472">Membrane</keyword>
<dbReference type="PANTHER" id="PTHR28259:SF1">
    <property type="entry name" value="FLUORIDE EXPORT PROTEIN 1-RELATED"/>
    <property type="match status" value="1"/>
</dbReference>
<comment type="function">
    <text evidence="12">Fluoride-specific ion channel. Important for reducing fluoride concentration in the cell, thus reducing its toxicity.</text>
</comment>
<dbReference type="KEGG" id="dfn:CVE23_06515"/>
<sequence>MYSTLLAVFIGGGIGSVARWQLSVRFNNLFPQIPAGTLLANLIGAFIIGAAMSYFMRQPDLPPHWKLLLTTGFCGGLTTFSTFSYEMIALLQSGEWAAALFNLLLNLLGSLIMTALAFALVGWLSAH</sequence>
<feature type="binding site" evidence="12">
    <location>
        <position position="75"/>
    </location>
    <ligand>
        <name>Na(+)</name>
        <dbReference type="ChEBI" id="CHEBI:29101"/>
        <note>structural</note>
    </ligand>
</feature>
<dbReference type="GO" id="GO:0140114">
    <property type="term" value="P:cellular detoxification of fluoride"/>
    <property type="evidence" value="ECO:0007669"/>
    <property type="project" value="UniProtKB-UniRule"/>
</dbReference>
<keyword evidence="5 12" id="KW-1133">Transmembrane helix</keyword>
<dbReference type="Pfam" id="PF02537">
    <property type="entry name" value="CRCB"/>
    <property type="match status" value="1"/>
</dbReference>
<reference evidence="14" key="1">
    <citation type="journal article" date="2018" name="Genome Announc.">
        <title>Complete genome sequence of a Dickeya fangzhongdai type strain causing bleeding canker of pear tree trunks.</title>
        <authorList>
            <person name="Zhao Y."/>
            <person name="Tian Y."/>
            <person name="Li X."/>
            <person name="Hu B."/>
        </authorList>
    </citation>
    <scope>NUCLEOTIDE SEQUENCE [LARGE SCALE GENOMIC DNA]</scope>
    <source>
        <strain evidence="14">DSM 101947</strain>
    </source>
</reference>
<keyword evidence="4 12" id="KW-0812">Transmembrane</keyword>
<evidence type="ECO:0000256" key="10">
    <source>
        <dbReference type="ARBA" id="ARBA00035120"/>
    </source>
</evidence>
<dbReference type="NCBIfam" id="NF010792">
    <property type="entry name" value="PRK14196.1"/>
    <property type="match status" value="1"/>
</dbReference>
<evidence type="ECO:0000256" key="12">
    <source>
        <dbReference type="HAMAP-Rule" id="MF_00454"/>
    </source>
</evidence>
<keyword evidence="12" id="KW-0813">Transport</keyword>
<dbReference type="OrthoDB" id="9806299at2"/>
<keyword evidence="3" id="KW-0997">Cell inner membrane</keyword>
<keyword evidence="2 12" id="KW-1003">Cell membrane</keyword>
<feature type="transmembrane region" description="Helical" evidence="12">
    <location>
        <begin position="67"/>
        <end position="91"/>
    </location>
</feature>
<evidence type="ECO:0000313" key="14">
    <source>
        <dbReference type="Proteomes" id="UP000231901"/>
    </source>
</evidence>